<dbReference type="AlphaFoldDB" id="A0A829M255"/>
<sequence length="58" mass="6834">MSYIDMFGIEWPDDEASQVWVCLTHKRFIPCRRTSGICELSCDTAEVEQVRQWQADHD</sequence>
<dbReference type="EMBL" id="AYTF01000002">
    <property type="protein sequence ID" value="ESV62289.1"/>
    <property type="molecule type" value="Genomic_DNA"/>
</dbReference>
<comment type="caution">
    <text evidence="1">The sequence shown here is derived from an EMBL/GenBank/DDBJ whole genome shotgun (WGS) entry which is preliminary data.</text>
</comment>
<proteinExistence type="predicted"/>
<reference evidence="1 2" key="1">
    <citation type="journal article" date="2014" name="Emerg. Infect. Dis.">
        <title>High-level Relatedness among Mycobacterium abscessus subsp. massiliense Strains from Widely Separated Outbreaks.</title>
        <authorList>
            <person name="Tettelin H."/>
            <person name="Davidson R.M."/>
            <person name="Agrawal S."/>
            <person name="Aitken M.L."/>
            <person name="Shallom S."/>
            <person name="Hasan N.A."/>
            <person name="Strong M."/>
            <person name="Nogueira de Moura V.C."/>
            <person name="De Groote M.A."/>
            <person name="Duarte R.S."/>
            <person name="Hine E."/>
            <person name="Parankush S."/>
            <person name="Su Q."/>
            <person name="Daugherty S.C."/>
            <person name="Fraser C.M."/>
            <person name="Brown-Elliott B.A."/>
            <person name="Wallace R.J.Jr."/>
            <person name="Holland S.M."/>
            <person name="Sampaio E.P."/>
            <person name="Olivier K.N."/>
            <person name="Jackson M."/>
            <person name="Zelazny A.M."/>
        </authorList>
    </citation>
    <scope>NUCLEOTIDE SEQUENCE [LARGE SCALE GENOMIC DNA]</scope>
    <source>
        <strain evidence="1 2">MAB_091912_2446</strain>
    </source>
</reference>
<evidence type="ECO:0000313" key="1">
    <source>
        <dbReference type="EMBL" id="ESV62289.1"/>
    </source>
</evidence>
<gene>
    <name evidence="1" type="ORF">L833_4694</name>
</gene>
<dbReference type="Proteomes" id="UP000018502">
    <property type="component" value="Unassembled WGS sequence"/>
</dbReference>
<evidence type="ECO:0000313" key="2">
    <source>
        <dbReference type="Proteomes" id="UP000018502"/>
    </source>
</evidence>
<organism evidence="1 2">
    <name type="scientific">Mycobacteroides abscessus MAB_091912_2446</name>
    <dbReference type="NCBI Taxonomy" id="1335414"/>
    <lineage>
        <taxon>Bacteria</taxon>
        <taxon>Bacillati</taxon>
        <taxon>Actinomycetota</taxon>
        <taxon>Actinomycetes</taxon>
        <taxon>Mycobacteriales</taxon>
        <taxon>Mycobacteriaceae</taxon>
        <taxon>Mycobacteroides</taxon>
        <taxon>Mycobacteroides abscessus</taxon>
    </lineage>
</organism>
<protein>
    <submittedName>
        <fullName evidence="1">Uncharacterized protein</fullName>
    </submittedName>
</protein>
<name>A0A829M255_9MYCO</name>
<accession>A0A829M255</accession>